<feature type="signal peptide" evidence="1">
    <location>
        <begin position="1"/>
        <end position="21"/>
    </location>
</feature>
<evidence type="ECO:0000256" key="1">
    <source>
        <dbReference type="SAM" id="SignalP"/>
    </source>
</evidence>
<accession>A0A8J4Q2N6</accession>
<feature type="chain" id="PRO_5035182985" description="Carbohydrate binding domain-containing protein" evidence="1">
    <location>
        <begin position="22"/>
        <end position="147"/>
    </location>
</feature>
<keyword evidence="1" id="KW-0732">Signal</keyword>
<organism evidence="2 3">
    <name type="scientific">Polysphondylium violaceum</name>
    <dbReference type="NCBI Taxonomy" id="133409"/>
    <lineage>
        <taxon>Eukaryota</taxon>
        <taxon>Amoebozoa</taxon>
        <taxon>Evosea</taxon>
        <taxon>Eumycetozoa</taxon>
        <taxon>Dictyostelia</taxon>
        <taxon>Dictyosteliales</taxon>
        <taxon>Dictyosteliaceae</taxon>
        <taxon>Polysphondylium</taxon>
    </lineage>
</organism>
<keyword evidence="3" id="KW-1185">Reference proteome</keyword>
<evidence type="ECO:0000313" key="2">
    <source>
        <dbReference type="EMBL" id="KAF2077734.1"/>
    </source>
</evidence>
<evidence type="ECO:0008006" key="4">
    <source>
        <dbReference type="Google" id="ProtNLM"/>
    </source>
</evidence>
<sequence length="147" mass="17218">MMLKIFILIILIISLISNTNAKFYVKKRDLDNTEIQVHTTRYESDDNVEEGWRVVTKKVDASDDGIYFNTAHNDRGYTLCYKTNILKDCFMVYPANDPTIVFYPNNIQIDGLYSFAFSPSMVYDFSTDEHHNWNTHNTPYCLNDDVY</sequence>
<dbReference type="Proteomes" id="UP000695562">
    <property type="component" value="Unassembled WGS sequence"/>
</dbReference>
<name>A0A8J4Q2N6_9MYCE</name>
<dbReference type="EMBL" id="AJWJ01000021">
    <property type="protein sequence ID" value="KAF2077734.1"/>
    <property type="molecule type" value="Genomic_DNA"/>
</dbReference>
<comment type="caution">
    <text evidence="2">The sequence shown here is derived from an EMBL/GenBank/DDBJ whole genome shotgun (WGS) entry which is preliminary data.</text>
</comment>
<dbReference type="AlphaFoldDB" id="A0A8J4Q2N6"/>
<protein>
    <recommendedName>
        <fullName evidence="4">Carbohydrate binding domain-containing protein</fullName>
    </recommendedName>
</protein>
<reference evidence="2" key="1">
    <citation type="submission" date="2020-01" db="EMBL/GenBank/DDBJ databases">
        <title>Development of genomics and gene disruption for Polysphondylium violaceum indicates a role for the polyketide synthase stlB in stalk morphogenesis.</title>
        <authorList>
            <person name="Narita B."/>
            <person name="Kawabe Y."/>
            <person name="Kin K."/>
            <person name="Saito T."/>
            <person name="Gibbs R."/>
            <person name="Kuspa A."/>
            <person name="Muzny D."/>
            <person name="Queller D."/>
            <person name="Richards S."/>
            <person name="Strassman J."/>
            <person name="Sucgang R."/>
            <person name="Worley K."/>
            <person name="Schaap P."/>
        </authorList>
    </citation>
    <scope>NUCLEOTIDE SEQUENCE</scope>
    <source>
        <strain evidence="2">QSvi11</strain>
    </source>
</reference>
<evidence type="ECO:0000313" key="3">
    <source>
        <dbReference type="Proteomes" id="UP000695562"/>
    </source>
</evidence>
<gene>
    <name evidence="2" type="ORF">CYY_000981</name>
</gene>
<proteinExistence type="predicted"/>